<dbReference type="PANTHER" id="PTHR13234:SF8">
    <property type="entry name" value="GAMMA-INTERFERON-INDUCIBLE LYSOSOMAL THIOL REDUCTASE"/>
    <property type="match status" value="1"/>
</dbReference>
<sequence length="321" mass="35847">MGAHRGCSEHRSVYRQQRETIEIDRHSASSNASRPTNYHNISSSSSNASEKRSAKSLRYPEFDIPYTVMDEKQAYRATPPPTSTRMSRRKHLVLLLVASAYMVYTIWQFATGVSVPAETRFVPQEDAPVQAADKKLVPLEAHIMSKCPDARDCLRDLVLPTMMKSYDKVNFTLSYIGTPTEDDGVACKHGPSECMGNILELCAIHLYPDPKINLGFTMCLTREYSAIPDRSLVEDCALEHAIDIKALNDCATQDDVGFGVGLLRDSVRRSKEAGVTKSCTVRLDEEFYCIRDDGQWKDCPHGAGVNDLVIAIEKLYRTANS</sequence>
<dbReference type="OrthoDB" id="958254at2759"/>
<reference evidence="8 9" key="1">
    <citation type="submission" date="2016-11" db="EMBL/GenBank/DDBJ databases">
        <title>Draft Genome Assembly of Colletotrichum chlorophyti a pathogen of herbaceous plants.</title>
        <authorList>
            <person name="Gan P."/>
            <person name="Narusaka M."/>
            <person name="Tsushima A."/>
            <person name="Narusaka Y."/>
            <person name="Takano Y."/>
            <person name="Shirasu K."/>
        </authorList>
    </citation>
    <scope>NUCLEOTIDE SEQUENCE [LARGE SCALE GENOMIC DNA]</scope>
    <source>
        <strain evidence="8 9">NTL11</strain>
    </source>
</reference>
<comment type="similarity">
    <text evidence="2">Belongs to the GILT family.</text>
</comment>
<feature type="transmembrane region" description="Helical" evidence="7">
    <location>
        <begin position="92"/>
        <end position="110"/>
    </location>
</feature>
<dbReference type="PANTHER" id="PTHR13234">
    <property type="entry name" value="GAMMA-INTERFERON INDUCIBLE LYSOSOMAL THIOL REDUCTASE GILT"/>
    <property type="match status" value="1"/>
</dbReference>
<keyword evidence="3" id="KW-0964">Secreted</keyword>
<evidence type="ECO:0000256" key="4">
    <source>
        <dbReference type="ARBA" id="ARBA00022729"/>
    </source>
</evidence>
<keyword evidence="5" id="KW-0325">Glycoprotein</keyword>
<comment type="caution">
    <text evidence="8">The sequence shown here is derived from an EMBL/GenBank/DDBJ whole genome shotgun (WGS) entry which is preliminary data.</text>
</comment>
<proteinExistence type="inferred from homology"/>
<evidence type="ECO:0000256" key="3">
    <source>
        <dbReference type="ARBA" id="ARBA00022525"/>
    </source>
</evidence>
<organism evidence="8 9">
    <name type="scientific">Colletotrichum chlorophyti</name>
    <dbReference type="NCBI Taxonomy" id="708187"/>
    <lineage>
        <taxon>Eukaryota</taxon>
        <taxon>Fungi</taxon>
        <taxon>Dikarya</taxon>
        <taxon>Ascomycota</taxon>
        <taxon>Pezizomycotina</taxon>
        <taxon>Sordariomycetes</taxon>
        <taxon>Hypocreomycetidae</taxon>
        <taxon>Glomerellales</taxon>
        <taxon>Glomerellaceae</taxon>
        <taxon>Colletotrichum</taxon>
    </lineage>
</organism>
<comment type="subcellular location">
    <subcellularLocation>
        <location evidence="1">Secreted</location>
    </subcellularLocation>
</comment>
<evidence type="ECO:0000256" key="7">
    <source>
        <dbReference type="SAM" id="Phobius"/>
    </source>
</evidence>
<keyword evidence="7" id="KW-1133">Transmembrane helix</keyword>
<feature type="compositionally biased region" description="Basic and acidic residues" evidence="6">
    <location>
        <begin position="1"/>
        <end position="27"/>
    </location>
</feature>
<keyword evidence="7" id="KW-0472">Membrane</keyword>
<evidence type="ECO:0000313" key="9">
    <source>
        <dbReference type="Proteomes" id="UP000186583"/>
    </source>
</evidence>
<name>A0A1Q8S2S6_9PEZI</name>
<keyword evidence="9" id="KW-1185">Reference proteome</keyword>
<dbReference type="Proteomes" id="UP000186583">
    <property type="component" value="Unassembled WGS sequence"/>
</dbReference>
<evidence type="ECO:0000256" key="2">
    <source>
        <dbReference type="ARBA" id="ARBA00005679"/>
    </source>
</evidence>
<evidence type="ECO:0000256" key="6">
    <source>
        <dbReference type="SAM" id="MobiDB-lite"/>
    </source>
</evidence>
<gene>
    <name evidence="8" type="ORF">CCHL11_02713</name>
</gene>
<keyword evidence="7" id="KW-0812">Transmembrane</keyword>
<keyword evidence="4" id="KW-0732">Signal</keyword>
<dbReference type="EMBL" id="MPGH01000027">
    <property type="protein sequence ID" value="OLN95712.1"/>
    <property type="molecule type" value="Genomic_DNA"/>
</dbReference>
<dbReference type="GO" id="GO:0005576">
    <property type="term" value="C:extracellular region"/>
    <property type="evidence" value="ECO:0007669"/>
    <property type="project" value="UniProtKB-SubCell"/>
</dbReference>
<evidence type="ECO:0000256" key="5">
    <source>
        <dbReference type="ARBA" id="ARBA00023180"/>
    </source>
</evidence>
<evidence type="ECO:0000256" key="1">
    <source>
        <dbReference type="ARBA" id="ARBA00004613"/>
    </source>
</evidence>
<evidence type="ECO:0000313" key="8">
    <source>
        <dbReference type="EMBL" id="OLN95712.1"/>
    </source>
</evidence>
<feature type="region of interest" description="Disordered" evidence="6">
    <location>
        <begin position="1"/>
        <end position="54"/>
    </location>
</feature>
<dbReference type="InterPro" id="IPR004911">
    <property type="entry name" value="Interferon-induced_GILT"/>
</dbReference>
<dbReference type="Pfam" id="PF03227">
    <property type="entry name" value="GILT"/>
    <property type="match status" value="1"/>
</dbReference>
<dbReference type="GO" id="GO:0016671">
    <property type="term" value="F:oxidoreductase activity, acting on a sulfur group of donors, disulfide as acceptor"/>
    <property type="evidence" value="ECO:0007669"/>
    <property type="project" value="InterPro"/>
</dbReference>
<dbReference type="STRING" id="708187.A0A1Q8S2S6"/>
<dbReference type="AlphaFoldDB" id="A0A1Q8S2S6"/>
<accession>A0A1Q8S2S6</accession>
<protein>
    <submittedName>
        <fullName evidence="8">Uncharacterized protein</fullName>
    </submittedName>
</protein>
<feature type="compositionally biased region" description="Polar residues" evidence="6">
    <location>
        <begin position="28"/>
        <end position="41"/>
    </location>
</feature>